<dbReference type="AlphaFoldDB" id="A0A8R7R051"/>
<keyword evidence="2" id="KW-1185">Reference proteome</keyword>
<reference evidence="1" key="2">
    <citation type="submission" date="2018-03" db="EMBL/GenBank/DDBJ databases">
        <title>The Triticum urartu genome reveals the dynamic nature of wheat genome evolution.</title>
        <authorList>
            <person name="Ling H."/>
            <person name="Ma B."/>
            <person name="Shi X."/>
            <person name="Liu H."/>
            <person name="Dong L."/>
            <person name="Sun H."/>
            <person name="Cao Y."/>
            <person name="Gao Q."/>
            <person name="Zheng S."/>
            <person name="Li Y."/>
            <person name="Yu Y."/>
            <person name="Du H."/>
            <person name="Qi M."/>
            <person name="Li Y."/>
            <person name="Yu H."/>
            <person name="Cui Y."/>
            <person name="Wang N."/>
            <person name="Chen C."/>
            <person name="Wu H."/>
            <person name="Zhao Y."/>
            <person name="Zhang J."/>
            <person name="Li Y."/>
            <person name="Zhou W."/>
            <person name="Zhang B."/>
            <person name="Hu W."/>
            <person name="Eijk M."/>
            <person name="Tang J."/>
            <person name="Witsenboer H."/>
            <person name="Zhao S."/>
            <person name="Li Z."/>
            <person name="Zhang A."/>
            <person name="Wang D."/>
            <person name="Liang C."/>
        </authorList>
    </citation>
    <scope>NUCLEOTIDE SEQUENCE [LARGE SCALE GENOMIC DNA]</scope>
    <source>
        <strain evidence="1">cv. G1812</strain>
    </source>
</reference>
<evidence type="ECO:0000313" key="1">
    <source>
        <dbReference type="EnsemblPlants" id="TuG1812G0700001740.01.T01.cds393078"/>
    </source>
</evidence>
<sequence length="142" mass="14547">MPATTGKRQSGTVSSNFLTSVASPSVSPRLAYLAAIAASLPPYTSSSSPSAIFIRSNSPRSVPSLAARTRSAPTNLTIRESHTSLAVSSVNTCSSTSSGNAPRSNARAILSFRAFTATSPGATASHTVWTSRIACALMAQTV</sequence>
<reference evidence="1" key="3">
    <citation type="submission" date="2022-06" db="UniProtKB">
        <authorList>
            <consortium name="EnsemblPlants"/>
        </authorList>
    </citation>
    <scope>IDENTIFICATION</scope>
</reference>
<name>A0A8R7R051_TRIUA</name>
<protein>
    <submittedName>
        <fullName evidence="1">Uncharacterized protein</fullName>
    </submittedName>
</protein>
<accession>A0A8R7R051</accession>
<organism evidence="1 2">
    <name type="scientific">Triticum urartu</name>
    <name type="common">Red wild einkorn</name>
    <name type="synonym">Crithodium urartu</name>
    <dbReference type="NCBI Taxonomy" id="4572"/>
    <lineage>
        <taxon>Eukaryota</taxon>
        <taxon>Viridiplantae</taxon>
        <taxon>Streptophyta</taxon>
        <taxon>Embryophyta</taxon>
        <taxon>Tracheophyta</taxon>
        <taxon>Spermatophyta</taxon>
        <taxon>Magnoliopsida</taxon>
        <taxon>Liliopsida</taxon>
        <taxon>Poales</taxon>
        <taxon>Poaceae</taxon>
        <taxon>BOP clade</taxon>
        <taxon>Pooideae</taxon>
        <taxon>Triticodae</taxon>
        <taxon>Triticeae</taxon>
        <taxon>Triticinae</taxon>
        <taxon>Triticum</taxon>
    </lineage>
</organism>
<evidence type="ECO:0000313" key="2">
    <source>
        <dbReference type="Proteomes" id="UP000015106"/>
    </source>
</evidence>
<dbReference type="Proteomes" id="UP000015106">
    <property type="component" value="Chromosome 7"/>
</dbReference>
<proteinExistence type="predicted"/>
<reference evidence="2" key="1">
    <citation type="journal article" date="2013" name="Nature">
        <title>Draft genome of the wheat A-genome progenitor Triticum urartu.</title>
        <authorList>
            <person name="Ling H.Q."/>
            <person name="Zhao S."/>
            <person name="Liu D."/>
            <person name="Wang J."/>
            <person name="Sun H."/>
            <person name="Zhang C."/>
            <person name="Fan H."/>
            <person name="Li D."/>
            <person name="Dong L."/>
            <person name="Tao Y."/>
            <person name="Gao C."/>
            <person name="Wu H."/>
            <person name="Li Y."/>
            <person name="Cui Y."/>
            <person name="Guo X."/>
            <person name="Zheng S."/>
            <person name="Wang B."/>
            <person name="Yu K."/>
            <person name="Liang Q."/>
            <person name="Yang W."/>
            <person name="Lou X."/>
            <person name="Chen J."/>
            <person name="Feng M."/>
            <person name="Jian J."/>
            <person name="Zhang X."/>
            <person name="Luo G."/>
            <person name="Jiang Y."/>
            <person name="Liu J."/>
            <person name="Wang Z."/>
            <person name="Sha Y."/>
            <person name="Zhang B."/>
            <person name="Wu H."/>
            <person name="Tang D."/>
            <person name="Shen Q."/>
            <person name="Xue P."/>
            <person name="Zou S."/>
            <person name="Wang X."/>
            <person name="Liu X."/>
            <person name="Wang F."/>
            <person name="Yang Y."/>
            <person name="An X."/>
            <person name="Dong Z."/>
            <person name="Zhang K."/>
            <person name="Zhang X."/>
            <person name="Luo M.C."/>
            <person name="Dvorak J."/>
            <person name="Tong Y."/>
            <person name="Wang J."/>
            <person name="Yang H."/>
            <person name="Li Z."/>
            <person name="Wang D."/>
            <person name="Zhang A."/>
            <person name="Wang J."/>
        </authorList>
    </citation>
    <scope>NUCLEOTIDE SEQUENCE</scope>
    <source>
        <strain evidence="2">cv. G1812</strain>
    </source>
</reference>
<dbReference type="Gramene" id="TuG1812G0700001740.01.T01">
    <property type="protein sequence ID" value="TuG1812G0700001740.01.T01.cds393078"/>
    <property type="gene ID" value="TuG1812G0700001740.01"/>
</dbReference>
<dbReference type="EnsemblPlants" id="TuG1812G0700001740.01.T01">
    <property type="protein sequence ID" value="TuG1812G0700001740.01.T01.cds393078"/>
    <property type="gene ID" value="TuG1812G0700001740.01"/>
</dbReference>